<protein>
    <submittedName>
        <fullName evidence="2">Golgin subfamily A member 5-like</fullName>
    </submittedName>
</protein>
<dbReference type="PANTHER" id="PTHR48200:SF1">
    <property type="entry name" value="AMINOTRANSFERASE-LIKE PLANT MOBILE DOMAIN-CONTAINING PROTEIN"/>
    <property type="match status" value="1"/>
</dbReference>
<gene>
    <name evidence="2" type="ORF">EPI10_001287</name>
</gene>
<dbReference type="OrthoDB" id="1001079at2759"/>
<name>A0A5B6VAS8_9ROSI</name>
<evidence type="ECO:0000313" key="2">
    <source>
        <dbReference type="EMBL" id="KAA3466173.1"/>
    </source>
</evidence>
<evidence type="ECO:0000313" key="3">
    <source>
        <dbReference type="Proteomes" id="UP000325315"/>
    </source>
</evidence>
<reference evidence="3" key="1">
    <citation type="journal article" date="2019" name="Plant Biotechnol. J.">
        <title>Genome sequencing of the Australian wild diploid species Gossypium australe highlights disease resistance and delayed gland morphogenesis.</title>
        <authorList>
            <person name="Cai Y."/>
            <person name="Cai X."/>
            <person name="Wang Q."/>
            <person name="Wang P."/>
            <person name="Zhang Y."/>
            <person name="Cai C."/>
            <person name="Xu Y."/>
            <person name="Wang K."/>
            <person name="Zhou Z."/>
            <person name="Wang C."/>
            <person name="Geng S."/>
            <person name="Li B."/>
            <person name="Dong Q."/>
            <person name="Hou Y."/>
            <person name="Wang H."/>
            <person name="Ai P."/>
            <person name="Liu Z."/>
            <person name="Yi F."/>
            <person name="Sun M."/>
            <person name="An G."/>
            <person name="Cheng J."/>
            <person name="Zhang Y."/>
            <person name="Shi Q."/>
            <person name="Xie Y."/>
            <person name="Shi X."/>
            <person name="Chang Y."/>
            <person name="Huang F."/>
            <person name="Chen Y."/>
            <person name="Hong S."/>
            <person name="Mi L."/>
            <person name="Sun Q."/>
            <person name="Zhang L."/>
            <person name="Zhou B."/>
            <person name="Peng R."/>
            <person name="Zhang X."/>
            <person name="Liu F."/>
        </authorList>
    </citation>
    <scope>NUCLEOTIDE SEQUENCE [LARGE SCALE GENOMIC DNA]</scope>
    <source>
        <strain evidence="3">cv. PA1801</strain>
    </source>
</reference>
<keyword evidence="3" id="KW-1185">Reference proteome</keyword>
<proteinExistence type="predicted"/>
<keyword evidence="1" id="KW-0175">Coiled coil</keyword>
<feature type="coiled-coil region" evidence="1">
    <location>
        <begin position="109"/>
        <end position="136"/>
    </location>
</feature>
<dbReference type="PANTHER" id="PTHR48200">
    <property type="entry name" value="PROTEIN, PUTATIVE-RELATED"/>
    <property type="match status" value="1"/>
</dbReference>
<comment type="caution">
    <text evidence="2">The sequence shown here is derived from an EMBL/GenBank/DDBJ whole genome shotgun (WGS) entry which is preliminary data.</text>
</comment>
<sequence length="149" mass="17444">MRFKAIGYAPLLVLKQYGSRQIIPATHGLAQCEFSYKGDNYKKRVNEISTAWNQTHRMKKLTVGSITTSEYSGWFSRRINDNIPGPSLEGVRSMEEYLQVVPSELEKIKQDFEKRNRELEKRIEQLEEKKTHVRLDADIQKLEAEKQKK</sequence>
<accession>A0A5B6VAS8</accession>
<dbReference type="EMBL" id="SMMG02000007">
    <property type="protein sequence ID" value="KAA3466173.1"/>
    <property type="molecule type" value="Genomic_DNA"/>
</dbReference>
<dbReference type="Proteomes" id="UP000325315">
    <property type="component" value="Unassembled WGS sequence"/>
</dbReference>
<evidence type="ECO:0000256" key="1">
    <source>
        <dbReference type="SAM" id="Coils"/>
    </source>
</evidence>
<dbReference type="AlphaFoldDB" id="A0A5B6VAS8"/>
<organism evidence="2 3">
    <name type="scientific">Gossypium australe</name>
    <dbReference type="NCBI Taxonomy" id="47621"/>
    <lineage>
        <taxon>Eukaryota</taxon>
        <taxon>Viridiplantae</taxon>
        <taxon>Streptophyta</taxon>
        <taxon>Embryophyta</taxon>
        <taxon>Tracheophyta</taxon>
        <taxon>Spermatophyta</taxon>
        <taxon>Magnoliopsida</taxon>
        <taxon>eudicotyledons</taxon>
        <taxon>Gunneridae</taxon>
        <taxon>Pentapetalae</taxon>
        <taxon>rosids</taxon>
        <taxon>malvids</taxon>
        <taxon>Malvales</taxon>
        <taxon>Malvaceae</taxon>
        <taxon>Malvoideae</taxon>
        <taxon>Gossypium</taxon>
    </lineage>
</organism>